<reference evidence="2" key="1">
    <citation type="journal article" date="2020" name="mSystems">
        <title>Genome- and Community-Level Interaction Insights into Carbon Utilization and Element Cycling Functions of Hydrothermarchaeota in Hydrothermal Sediment.</title>
        <authorList>
            <person name="Zhou Z."/>
            <person name="Liu Y."/>
            <person name="Xu W."/>
            <person name="Pan J."/>
            <person name="Luo Z.H."/>
            <person name="Li M."/>
        </authorList>
    </citation>
    <scope>NUCLEOTIDE SEQUENCE [LARGE SCALE GENOMIC DNA]</scope>
    <source>
        <strain evidence="2">HyVt-346</strain>
    </source>
</reference>
<dbReference type="InterPro" id="IPR000014">
    <property type="entry name" value="PAS"/>
</dbReference>
<dbReference type="RefSeq" id="WP_304181410.1">
    <property type="nucleotide sequence ID" value="NZ_DRGM01000082.1"/>
</dbReference>
<dbReference type="NCBIfam" id="TIGR00254">
    <property type="entry name" value="GGDEF"/>
    <property type="match status" value="1"/>
</dbReference>
<dbReference type="PANTHER" id="PTHR46663">
    <property type="entry name" value="DIGUANYLATE CYCLASE DGCT-RELATED"/>
    <property type="match status" value="1"/>
</dbReference>
<dbReference type="SUPFAM" id="SSF55785">
    <property type="entry name" value="PYP-like sensor domain (PAS domain)"/>
    <property type="match status" value="1"/>
</dbReference>
<organism evidence="2">
    <name type="scientific">Pseudoalteromonas prydzensis</name>
    <dbReference type="NCBI Taxonomy" id="182141"/>
    <lineage>
        <taxon>Bacteria</taxon>
        <taxon>Pseudomonadati</taxon>
        <taxon>Pseudomonadota</taxon>
        <taxon>Gammaproteobacteria</taxon>
        <taxon>Alteromonadales</taxon>
        <taxon>Pseudoalteromonadaceae</taxon>
        <taxon>Pseudoalteromonas</taxon>
    </lineage>
</organism>
<dbReference type="InterPro" id="IPR000160">
    <property type="entry name" value="GGDEF_dom"/>
</dbReference>
<dbReference type="InterPro" id="IPR029787">
    <property type="entry name" value="Nucleotide_cyclase"/>
</dbReference>
<dbReference type="InterPro" id="IPR052163">
    <property type="entry name" value="DGC-Regulatory_Protein"/>
</dbReference>
<dbReference type="NCBIfam" id="TIGR00229">
    <property type="entry name" value="sensory_box"/>
    <property type="match status" value="1"/>
</dbReference>
<dbReference type="InterPro" id="IPR035965">
    <property type="entry name" value="PAS-like_dom_sf"/>
</dbReference>
<dbReference type="Proteomes" id="UP000886188">
    <property type="component" value="Unassembled WGS sequence"/>
</dbReference>
<dbReference type="Pfam" id="PF13426">
    <property type="entry name" value="PAS_9"/>
    <property type="match status" value="1"/>
</dbReference>
<evidence type="ECO:0000313" key="2">
    <source>
        <dbReference type="EMBL" id="HEA16351.1"/>
    </source>
</evidence>
<dbReference type="InterPro" id="IPR043128">
    <property type="entry name" value="Rev_trsase/Diguanyl_cyclase"/>
</dbReference>
<dbReference type="Gene3D" id="3.30.450.20">
    <property type="entry name" value="PAS domain"/>
    <property type="match status" value="1"/>
</dbReference>
<sequence>MTVDDLPVPALFVCAEHVSSNTQFCSLPEAVQLQISDITQQFNLNSTAFYKTIELRLQQHIYSISLKKSSQAQSTVCCVFNTQASEQRSIDDLVFNHSGEAMMVTDKDDDVIRVNDAFIMLFGYPRERVLFRKPTFLRSGLNQSNTIRAAFRAIKNEGHWSGEIMIRKASGETIHTWQSTSSITHNDEIKGFITIFSDISNHISQRDTFRFLAYHDHLTGLPNRLLLEDRFKQVLKHFKRSQKAEANHLSIVFIDLNQFKELNDQFGHQAGDDALKILADVFQNTLREDDTAARLGGDEFVLLLEHFHTIADIHKLTSRIAKAIAQAAASSDYPQMKINFSYGAAFYPSDGESLDALIETADKKMYKMKNANHG</sequence>
<dbReference type="Gene3D" id="3.30.70.270">
    <property type="match status" value="1"/>
</dbReference>
<gene>
    <name evidence="2" type="ORF">ENH88_07870</name>
</gene>
<name>A0A7V1CXW5_9GAMM</name>
<dbReference type="PROSITE" id="PS50887">
    <property type="entry name" value="GGDEF"/>
    <property type="match status" value="1"/>
</dbReference>
<dbReference type="SMART" id="SM00267">
    <property type="entry name" value="GGDEF"/>
    <property type="match status" value="1"/>
</dbReference>
<dbReference type="EMBL" id="DRGM01000082">
    <property type="protein sequence ID" value="HEA16351.1"/>
    <property type="molecule type" value="Genomic_DNA"/>
</dbReference>
<dbReference type="SUPFAM" id="SSF55073">
    <property type="entry name" value="Nucleotide cyclase"/>
    <property type="match status" value="1"/>
</dbReference>
<dbReference type="CDD" id="cd00130">
    <property type="entry name" value="PAS"/>
    <property type="match status" value="1"/>
</dbReference>
<proteinExistence type="predicted"/>
<dbReference type="CDD" id="cd01949">
    <property type="entry name" value="GGDEF"/>
    <property type="match status" value="1"/>
</dbReference>
<dbReference type="Pfam" id="PF00990">
    <property type="entry name" value="GGDEF"/>
    <property type="match status" value="1"/>
</dbReference>
<feature type="domain" description="GGDEF" evidence="1">
    <location>
        <begin position="247"/>
        <end position="374"/>
    </location>
</feature>
<comment type="caution">
    <text evidence="2">The sequence shown here is derived from an EMBL/GenBank/DDBJ whole genome shotgun (WGS) entry which is preliminary data.</text>
</comment>
<dbReference type="AlphaFoldDB" id="A0A7V1CXW5"/>
<dbReference type="PANTHER" id="PTHR46663:SF3">
    <property type="entry name" value="SLL0267 PROTEIN"/>
    <property type="match status" value="1"/>
</dbReference>
<protein>
    <submittedName>
        <fullName evidence="2">Diguanylate cyclase</fullName>
    </submittedName>
</protein>
<accession>A0A7V1CXW5</accession>
<evidence type="ECO:0000259" key="1">
    <source>
        <dbReference type="PROSITE" id="PS50887"/>
    </source>
</evidence>